<dbReference type="PANTHER" id="PTHR47634">
    <property type="entry name" value="PROTEIN KINASE DOMAIN-CONTAINING PROTEIN-RELATED"/>
    <property type="match status" value="1"/>
</dbReference>
<feature type="binding site" evidence="9">
    <location>
        <position position="110"/>
    </location>
    <ligand>
        <name>ATP</name>
        <dbReference type="ChEBI" id="CHEBI:30616"/>
    </ligand>
</feature>
<evidence type="ECO:0000256" key="4">
    <source>
        <dbReference type="ARBA" id="ARBA00022741"/>
    </source>
</evidence>
<dbReference type="SMART" id="SM00220">
    <property type="entry name" value="S_TKc"/>
    <property type="match status" value="1"/>
</dbReference>
<dbReference type="Proteomes" id="UP000663827">
    <property type="component" value="Unassembled WGS sequence"/>
</dbReference>
<evidence type="ECO:0000259" key="10">
    <source>
        <dbReference type="PROSITE" id="PS50011"/>
    </source>
</evidence>
<comment type="catalytic activity">
    <reaction evidence="8">
        <text>L-seryl-[protein] + ATP = O-phospho-L-seryl-[protein] + ADP + H(+)</text>
        <dbReference type="Rhea" id="RHEA:17989"/>
        <dbReference type="Rhea" id="RHEA-COMP:9863"/>
        <dbReference type="Rhea" id="RHEA-COMP:11604"/>
        <dbReference type="ChEBI" id="CHEBI:15378"/>
        <dbReference type="ChEBI" id="CHEBI:29999"/>
        <dbReference type="ChEBI" id="CHEBI:30616"/>
        <dbReference type="ChEBI" id="CHEBI:83421"/>
        <dbReference type="ChEBI" id="CHEBI:456216"/>
        <dbReference type="EC" id="2.7.11.1"/>
    </reaction>
</comment>
<evidence type="ECO:0000313" key="12">
    <source>
        <dbReference type="Proteomes" id="UP000663827"/>
    </source>
</evidence>
<dbReference type="InterPro" id="IPR000719">
    <property type="entry name" value="Prot_kinase_dom"/>
</dbReference>
<dbReference type="GO" id="GO:0005737">
    <property type="term" value="C:cytoplasm"/>
    <property type="evidence" value="ECO:0007669"/>
    <property type="project" value="TreeGrafter"/>
</dbReference>
<evidence type="ECO:0000256" key="8">
    <source>
        <dbReference type="ARBA" id="ARBA00048679"/>
    </source>
</evidence>
<dbReference type="GO" id="GO:0005524">
    <property type="term" value="F:ATP binding"/>
    <property type="evidence" value="ECO:0007669"/>
    <property type="project" value="UniProtKB-UniRule"/>
</dbReference>
<dbReference type="Gene3D" id="3.30.200.20">
    <property type="entry name" value="Phosphorylase Kinase, domain 1"/>
    <property type="match status" value="1"/>
</dbReference>
<evidence type="ECO:0000256" key="2">
    <source>
        <dbReference type="ARBA" id="ARBA00022527"/>
    </source>
</evidence>
<keyword evidence="2" id="KW-0723">Serine/threonine-protein kinase</keyword>
<dbReference type="PROSITE" id="PS50011">
    <property type="entry name" value="PROTEIN_KINASE_DOM"/>
    <property type="match status" value="1"/>
</dbReference>
<evidence type="ECO:0000256" key="9">
    <source>
        <dbReference type="PROSITE-ProRule" id="PRU10141"/>
    </source>
</evidence>
<name>A0A8H3DRW1_9AGAM</name>
<comment type="caution">
    <text evidence="11">The sequence shown here is derived from an EMBL/GenBank/DDBJ whole genome shotgun (WGS) entry which is preliminary data.</text>
</comment>
<keyword evidence="4 9" id="KW-0547">Nucleotide-binding</keyword>
<dbReference type="SUPFAM" id="SSF56112">
    <property type="entry name" value="Protein kinase-like (PK-like)"/>
    <property type="match status" value="1"/>
</dbReference>
<gene>
    <name evidence="11" type="ORF">RDB_LOCUS3377</name>
</gene>
<dbReference type="GO" id="GO:0000245">
    <property type="term" value="P:spliceosomal complex assembly"/>
    <property type="evidence" value="ECO:0007669"/>
    <property type="project" value="TreeGrafter"/>
</dbReference>
<dbReference type="PANTHER" id="PTHR47634:SF9">
    <property type="entry name" value="PROTEIN KINASE DOMAIN-CONTAINING PROTEIN-RELATED"/>
    <property type="match status" value="1"/>
</dbReference>
<dbReference type="InterPro" id="IPR017441">
    <property type="entry name" value="Protein_kinase_ATP_BS"/>
</dbReference>
<dbReference type="PROSITE" id="PS00107">
    <property type="entry name" value="PROTEIN_KINASE_ATP"/>
    <property type="match status" value="1"/>
</dbReference>
<sequence>MRGHSIYEARRLLPKAIKAPTRSPIRTFGTRKLTPTHDQLLRTIFSGGLLDEEHVHKFDSAYWYPATVGLVLNDTYKLVAKLGFGSSSTVWLAKDITRWGWQPTRYAALKISTSHGADSTGTDYFSHEAYISKQILSKNPSHPGLQFLRTTIDKFQLRGQKGLHQVLVYEPMRESGSALLNRLKATGEGMTCEPEFVKTLVGFVLSGLDYLHNECGVVHRGTYPPFSMKRNLKGLEDLSLSNILIPLESLSLLTALEKSESRYPFPKKALEGGYTIHMSHEDFGPVTLGKVMGPPKIHDFGSAIELGGKSSPMFVPASHAAPEILLGCEDSLEADVWGVGMIAWELLEGSKLLEGNDPEFGIRTKRKHLADITSLLGPPPRSLLSRGKLSLSFFNSSGKFKYPNLLTPNRKLKAKFLSKMNRDEQHAFLDFMKGILMWDPKERKSTRELMGHRWLAQ</sequence>
<comment type="catalytic activity">
    <reaction evidence="7">
        <text>L-threonyl-[protein] + ATP = O-phospho-L-threonyl-[protein] + ADP + H(+)</text>
        <dbReference type="Rhea" id="RHEA:46608"/>
        <dbReference type="Rhea" id="RHEA-COMP:11060"/>
        <dbReference type="Rhea" id="RHEA-COMP:11605"/>
        <dbReference type="ChEBI" id="CHEBI:15378"/>
        <dbReference type="ChEBI" id="CHEBI:30013"/>
        <dbReference type="ChEBI" id="CHEBI:30616"/>
        <dbReference type="ChEBI" id="CHEBI:61977"/>
        <dbReference type="ChEBI" id="CHEBI:456216"/>
        <dbReference type="EC" id="2.7.11.1"/>
    </reaction>
</comment>
<evidence type="ECO:0000256" key="6">
    <source>
        <dbReference type="ARBA" id="ARBA00022840"/>
    </source>
</evidence>
<dbReference type="InterPro" id="IPR051334">
    <property type="entry name" value="SRPK"/>
</dbReference>
<dbReference type="Gene3D" id="1.10.510.10">
    <property type="entry name" value="Transferase(Phosphotransferase) domain 1"/>
    <property type="match status" value="1"/>
</dbReference>
<dbReference type="EC" id="2.7.11.1" evidence="1"/>
<evidence type="ECO:0000256" key="1">
    <source>
        <dbReference type="ARBA" id="ARBA00012513"/>
    </source>
</evidence>
<keyword evidence="6 9" id="KW-0067">ATP-binding</keyword>
<proteinExistence type="predicted"/>
<protein>
    <recommendedName>
        <fullName evidence="1">non-specific serine/threonine protein kinase</fullName>
        <ecNumber evidence="1">2.7.11.1</ecNumber>
    </recommendedName>
</protein>
<keyword evidence="3" id="KW-0808">Transferase</keyword>
<feature type="domain" description="Protein kinase" evidence="10">
    <location>
        <begin position="76"/>
        <end position="455"/>
    </location>
</feature>
<accession>A0A8H3DRW1</accession>
<dbReference type="EMBL" id="CAJNJQ010000080">
    <property type="protein sequence ID" value="CAE7054721.1"/>
    <property type="molecule type" value="Genomic_DNA"/>
</dbReference>
<dbReference type="GO" id="GO:0004674">
    <property type="term" value="F:protein serine/threonine kinase activity"/>
    <property type="evidence" value="ECO:0007669"/>
    <property type="project" value="UniProtKB-KW"/>
</dbReference>
<dbReference type="GO" id="GO:0005634">
    <property type="term" value="C:nucleus"/>
    <property type="evidence" value="ECO:0007669"/>
    <property type="project" value="TreeGrafter"/>
</dbReference>
<reference evidence="11" key="1">
    <citation type="submission" date="2021-01" db="EMBL/GenBank/DDBJ databases">
        <authorList>
            <person name="Kaushik A."/>
        </authorList>
    </citation>
    <scope>NUCLEOTIDE SEQUENCE</scope>
    <source>
        <strain evidence="11">AG5</strain>
    </source>
</reference>
<dbReference type="GO" id="GO:0050684">
    <property type="term" value="P:regulation of mRNA processing"/>
    <property type="evidence" value="ECO:0007669"/>
    <property type="project" value="TreeGrafter"/>
</dbReference>
<dbReference type="AlphaFoldDB" id="A0A8H3DRW1"/>
<evidence type="ECO:0000256" key="7">
    <source>
        <dbReference type="ARBA" id="ARBA00047899"/>
    </source>
</evidence>
<organism evidence="11 12">
    <name type="scientific">Rhizoctonia solani</name>
    <dbReference type="NCBI Taxonomy" id="456999"/>
    <lineage>
        <taxon>Eukaryota</taxon>
        <taxon>Fungi</taxon>
        <taxon>Dikarya</taxon>
        <taxon>Basidiomycota</taxon>
        <taxon>Agaricomycotina</taxon>
        <taxon>Agaricomycetes</taxon>
        <taxon>Cantharellales</taxon>
        <taxon>Ceratobasidiaceae</taxon>
        <taxon>Rhizoctonia</taxon>
    </lineage>
</organism>
<dbReference type="Pfam" id="PF00069">
    <property type="entry name" value="Pkinase"/>
    <property type="match status" value="1"/>
</dbReference>
<evidence type="ECO:0000256" key="5">
    <source>
        <dbReference type="ARBA" id="ARBA00022777"/>
    </source>
</evidence>
<dbReference type="InterPro" id="IPR011009">
    <property type="entry name" value="Kinase-like_dom_sf"/>
</dbReference>
<keyword evidence="5" id="KW-0418">Kinase</keyword>
<evidence type="ECO:0000313" key="11">
    <source>
        <dbReference type="EMBL" id="CAE7054721.1"/>
    </source>
</evidence>
<evidence type="ECO:0000256" key="3">
    <source>
        <dbReference type="ARBA" id="ARBA00022679"/>
    </source>
</evidence>